<keyword evidence="1" id="KW-1133">Transmembrane helix</keyword>
<organism evidence="2 3">
    <name type="scientific">Ktedonospora formicarum</name>
    <dbReference type="NCBI Taxonomy" id="2778364"/>
    <lineage>
        <taxon>Bacteria</taxon>
        <taxon>Bacillati</taxon>
        <taxon>Chloroflexota</taxon>
        <taxon>Ktedonobacteria</taxon>
        <taxon>Ktedonobacterales</taxon>
        <taxon>Ktedonobacteraceae</taxon>
        <taxon>Ktedonospora</taxon>
    </lineage>
</organism>
<feature type="transmembrane region" description="Helical" evidence="1">
    <location>
        <begin position="14"/>
        <end position="33"/>
    </location>
</feature>
<sequence>MGLDEYEVRSWHGWFRHVTFSMFAMAFLTALRANGEEAVLKKSLS</sequence>
<reference evidence="2" key="1">
    <citation type="submission" date="2020-10" db="EMBL/GenBank/DDBJ databases">
        <title>Taxonomic study of unclassified bacteria belonging to the class Ktedonobacteria.</title>
        <authorList>
            <person name="Yabe S."/>
            <person name="Wang C.M."/>
            <person name="Zheng Y."/>
            <person name="Sakai Y."/>
            <person name="Cavaletti L."/>
            <person name="Monciardini P."/>
            <person name="Donadio S."/>
        </authorList>
    </citation>
    <scope>NUCLEOTIDE SEQUENCE</scope>
    <source>
        <strain evidence="2">SOSP1-1</strain>
    </source>
</reference>
<evidence type="ECO:0000313" key="3">
    <source>
        <dbReference type="Proteomes" id="UP000612362"/>
    </source>
</evidence>
<protein>
    <recommendedName>
        <fullName evidence="4">Transposase</fullName>
    </recommendedName>
</protein>
<name>A0A8J3IE76_9CHLR</name>
<evidence type="ECO:0000313" key="2">
    <source>
        <dbReference type="EMBL" id="GHO50718.1"/>
    </source>
</evidence>
<keyword evidence="3" id="KW-1185">Reference proteome</keyword>
<evidence type="ECO:0000256" key="1">
    <source>
        <dbReference type="SAM" id="Phobius"/>
    </source>
</evidence>
<dbReference type="AlphaFoldDB" id="A0A8J3IE76"/>
<proteinExistence type="predicted"/>
<keyword evidence="1" id="KW-0812">Transmembrane</keyword>
<evidence type="ECO:0008006" key="4">
    <source>
        <dbReference type="Google" id="ProtNLM"/>
    </source>
</evidence>
<dbReference type="Proteomes" id="UP000612362">
    <property type="component" value="Unassembled WGS sequence"/>
</dbReference>
<comment type="caution">
    <text evidence="2">The sequence shown here is derived from an EMBL/GenBank/DDBJ whole genome shotgun (WGS) entry which is preliminary data.</text>
</comment>
<dbReference type="EMBL" id="BNJF01000009">
    <property type="protein sequence ID" value="GHO50718.1"/>
    <property type="molecule type" value="Genomic_DNA"/>
</dbReference>
<accession>A0A8J3IE76</accession>
<keyword evidence="1" id="KW-0472">Membrane</keyword>
<gene>
    <name evidence="2" type="ORF">KSX_88810</name>
</gene>